<reference evidence="2" key="1">
    <citation type="submission" date="2021-04" db="EMBL/GenBank/DDBJ databases">
        <authorList>
            <person name="Tunstrom K."/>
        </authorList>
    </citation>
    <scope>NUCLEOTIDE SEQUENCE</scope>
</reference>
<dbReference type="EMBL" id="CAJQZP010000393">
    <property type="protein sequence ID" value="CAG4958949.1"/>
    <property type="molecule type" value="Genomic_DNA"/>
</dbReference>
<dbReference type="Proteomes" id="UP000691718">
    <property type="component" value="Unassembled WGS sequence"/>
</dbReference>
<evidence type="ECO:0000259" key="1">
    <source>
        <dbReference type="Pfam" id="PF07728"/>
    </source>
</evidence>
<organism evidence="2 3">
    <name type="scientific">Parnassius apollo</name>
    <name type="common">Apollo butterfly</name>
    <name type="synonym">Papilio apollo</name>
    <dbReference type="NCBI Taxonomy" id="110799"/>
    <lineage>
        <taxon>Eukaryota</taxon>
        <taxon>Metazoa</taxon>
        <taxon>Ecdysozoa</taxon>
        <taxon>Arthropoda</taxon>
        <taxon>Hexapoda</taxon>
        <taxon>Insecta</taxon>
        <taxon>Pterygota</taxon>
        <taxon>Neoptera</taxon>
        <taxon>Endopterygota</taxon>
        <taxon>Lepidoptera</taxon>
        <taxon>Glossata</taxon>
        <taxon>Ditrysia</taxon>
        <taxon>Papilionoidea</taxon>
        <taxon>Papilionidae</taxon>
        <taxon>Parnassiinae</taxon>
        <taxon>Parnassini</taxon>
        <taxon>Parnassius</taxon>
        <taxon>Parnassius</taxon>
    </lineage>
</organism>
<dbReference type="OrthoDB" id="5186at2759"/>
<dbReference type="Pfam" id="PF07728">
    <property type="entry name" value="AAA_5"/>
    <property type="match status" value="1"/>
</dbReference>
<protein>
    <submittedName>
        <fullName evidence="2">(apollo) hypothetical protein</fullName>
    </submittedName>
</protein>
<dbReference type="AlphaFoldDB" id="A0A8S3WGP4"/>
<dbReference type="GO" id="GO:0016887">
    <property type="term" value="F:ATP hydrolysis activity"/>
    <property type="evidence" value="ECO:0007669"/>
    <property type="project" value="InterPro"/>
</dbReference>
<dbReference type="PANTHER" id="PTHR21610">
    <property type="entry name" value="VON WILLEBRAND FACTOR A DOMAIN-CONTAINING PROTEIN 8"/>
    <property type="match status" value="1"/>
</dbReference>
<dbReference type="InterPro" id="IPR011704">
    <property type="entry name" value="ATPase_dyneun-rel_AAA"/>
</dbReference>
<dbReference type="GO" id="GO:0005737">
    <property type="term" value="C:cytoplasm"/>
    <property type="evidence" value="ECO:0007669"/>
    <property type="project" value="TreeGrafter"/>
</dbReference>
<evidence type="ECO:0000313" key="2">
    <source>
        <dbReference type="EMBL" id="CAG4958949.1"/>
    </source>
</evidence>
<evidence type="ECO:0000313" key="3">
    <source>
        <dbReference type="Proteomes" id="UP000691718"/>
    </source>
</evidence>
<keyword evidence="3" id="KW-1185">Reference proteome</keyword>
<comment type="caution">
    <text evidence="2">The sequence shown here is derived from an EMBL/GenBank/DDBJ whole genome shotgun (WGS) entry which is preliminary data.</text>
</comment>
<dbReference type="GO" id="GO:0005524">
    <property type="term" value="F:ATP binding"/>
    <property type="evidence" value="ECO:0007669"/>
    <property type="project" value="InterPro"/>
</dbReference>
<dbReference type="PANTHER" id="PTHR21610:SF9">
    <property type="entry name" value="VON WILLEBRAND FACTOR A DOMAIN-CONTAINING PROTEIN 8"/>
    <property type="match status" value="1"/>
</dbReference>
<sequence length="367" mass="39329">MLTLAEPPFPSSGQERWAPQYGISLPRFSMIDWLNQNSSKSPMNNLKITGTEALKKVPDSLFSDMPQYKEVIELLLEDIERGNHLLLVEKEGLGNKKIVDRLLQTLDRPTEYMQLHRDTTMQSLTVQLNTKDATGIYEDSPLVRAVKYGHVLVVDEADKAPIIVTSSLNTLMQNGEMVLSDNRRIIPKEFMNSFGGKSASFISVHENFRMIVLASRTGFPFLEEELSAPLLELETGEISTTVKAVGSSPVVTTAVMGSNSAGSQTITAIASGSAYATATAVTYGRGISTATAIAHGRSSASATAYSYDAGVATATVHTIDSSYGDGSAYAYESGVATATANASGSKVARAQAIARGNQVVINTQNMS</sequence>
<gene>
    <name evidence="2" type="ORF">PAPOLLO_LOCUS6033</name>
</gene>
<feature type="domain" description="ATPase dynein-related AAA" evidence="1">
    <location>
        <begin position="84"/>
        <end position="231"/>
    </location>
</feature>
<proteinExistence type="predicted"/>
<name>A0A8S3WGP4_PARAO</name>
<accession>A0A8S3WGP4</accession>
<dbReference type="InterPro" id="IPR039891">
    <property type="entry name" value="VWA8"/>
</dbReference>